<accession>A0A0T5XAQ7</accession>
<dbReference type="AlphaFoldDB" id="A0A0T5XAQ7"/>
<organism evidence="1 2">
    <name type="scientific">Acetomicrobium hydrogeniformans ATCC BAA-1850</name>
    <dbReference type="NCBI Taxonomy" id="592015"/>
    <lineage>
        <taxon>Bacteria</taxon>
        <taxon>Thermotogati</taxon>
        <taxon>Synergistota</taxon>
        <taxon>Synergistia</taxon>
        <taxon>Synergistales</taxon>
        <taxon>Acetomicrobiaceae</taxon>
        <taxon>Acetomicrobium</taxon>
    </lineage>
</organism>
<evidence type="ECO:0000313" key="1">
    <source>
        <dbReference type="EMBL" id="KRT35468.1"/>
    </source>
</evidence>
<reference evidence="2" key="1">
    <citation type="submission" date="2012-09" db="EMBL/GenBank/DDBJ databases">
        <authorList>
            <person name="Weinstock G."/>
            <person name="Sodergren E."/>
            <person name="Clifton S."/>
            <person name="Fulton L."/>
            <person name="Fulton B."/>
            <person name="Courtney L."/>
            <person name="Fronick C."/>
            <person name="Harrison M."/>
            <person name="Strong C."/>
            <person name="Farmer C."/>
            <person name="Delehaunty K."/>
            <person name="Markovic C."/>
            <person name="Hall O."/>
            <person name="Minx P."/>
            <person name="Tomlinson C."/>
            <person name="Mitreva M."/>
            <person name="Nelson J."/>
            <person name="Hou S."/>
            <person name="Wollam A."/>
            <person name="Pepin K.H."/>
            <person name="Johnson M."/>
            <person name="Bhonagiri V."/>
            <person name="Nash W.E."/>
            <person name="Suruliraj S."/>
            <person name="Warren W."/>
            <person name="Chinwalla A."/>
            <person name="Mardis E.R."/>
            <person name="Wilson R.K."/>
        </authorList>
    </citation>
    <scope>NUCLEOTIDE SEQUENCE [LARGE SCALE GENOMIC DNA]</scope>
    <source>
        <strain evidence="2">OS1</strain>
    </source>
</reference>
<dbReference type="EMBL" id="ACJX03000001">
    <property type="protein sequence ID" value="KRT35468.1"/>
    <property type="molecule type" value="Genomic_DNA"/>
</dbReference>
<dbReference type="OrthoDB" id="9956974at2"/>
<dbReference type="Proteomes" id="UP000005273">
    <property type="component" value="Unassembled WGS sequence"/>
</dbReference>
<gene>
    <name evidence="1" type="ORF">HMPREF1705_02696</name>
</gene>
<dbReference type="STRING" id="592015.HMPREF1705_02696"/>
<name>A0A0T5XAQ7_9BACT</name>
<protein>
    <submittedName>
        <fullName evidence="1">Uncharacterized protein</fullName>
    </submittedName>
</protein>
<dbReference type="eggNOG" id="ENOG503388B">
    <property type="taxonomic scope" value="Bacteria"/>
</dbReference>
<evidence type="ECO:0000313" key="2">
    <source>
        <dbReference type="Proteomes" id="UP000005273"/>
    </source>
</evidence>
<sequence>MGDIVSNVCDIVMKRVFMPRVGVLWSSEGPKMYQWQSCDEVTWVHYVPENFSEVFKVDNNPCYFVESLEDPRRESATLSALAIPMASMQLISEIYLGIPYSAAGLLVDGCLEKGMPVVLHIGSVKCHPETTAAKKGTFEDILLKLSKKGIAVIAGDEFVRKEDGVSKALYVEEEGWISWCEIADRLSGVCKVLLGKKTRLTDEALDRLRSLGIKVEER</sequence>
<proteinExistence type="predicted"/>
<dbReference type="RefSeq" id="WP_009201830.1">
    <property type="nucleotide sequence ID" value="NZ_ACJX03000001.1"/>
</dbReference>
<comment type="caution">
    <text evidence="1">The sequence shown here is derived from an EMBL/GenBank/DDBJ whole genome shotgun (WGS) entry which is preliminary data.</text>
</comment>
<keyword evidence="2" id="KW-1185">Reference proteome</keyword>